<comment type="caution">
    <text evidence="5">The sequence shown here is derived from an EMBL/GenBank/DDBJ whole genome shotgun (WGS) entry which is preliminary data.</text>
</comment>
<protein>
    <recommendedName>
        <fullName evidence="4">Demethylmenaquinone methyltransferase</fullName>
        <ecNumber evidence="4">2.1.1.163</ecNumber>
    </recommendedName>
</protein>
<sequence>MSRAGLDKRPQEVAAMFDGVAGRYDLTNAVLSGGLDRTWRRATAAALDLRPGLRVLDLAAGTATSSRAFAEAGADVVACDFSLGMLRAGQRRLAEKPLATGPRVVLTAGDGLHLPFPDAVFDRTTISFGLRNVADTVRCLSELRRVTRPGGSLVVCEFSRPVWGPWRTVYLEYLMRALPKVARTVSSSPDSYVYLAESIRAWPAQAVLADLLREAGWSRVTWRNLTGGVVALHRGHVPD</sequence>
<dbReference type="RefSeq" id="WP_136447583.1">
    <property type="nucleotide sequence ID" value="NZ_SSXH01000132.1"/>
</dbReference>
<comment type="similarity">
    <text evidence="4">Belongs to the class I-like SAM-binding methyltransferase superfamily. MenG/UbiE family.</text>
</comment>
<keyword evidence="6" id="KW-1185">Reference proteome</keyword>
<feature type="binding site" evidence="4">
    <location>
        <begin position="110"/>
        <end position="111"/>
    </location>
    <ligand>
        <name>S-adenosyl-L-methionine</name>
        <dbReference type="ChEBI" id="CHEBI:59789"/>
    </ligand>
</feature>
<dbReference type="NCBIfam" id="NF001241">
    <property type="entry name" value="PRK00216.1-2"/>
    <property type="match status" value="1"/>
</dbReference>
<dbReference type="Proteomes" id="UP000305282">
    <property type="component" value="Unassembled WGS sequence"/>
</dbReference>
<dbReference type="InterPro" id="IPR004033">
    <property type="entry name" value="UbiE/COQ5_MeTrFase"/>
</dbReference>
<dbReference type="CDD" id="cd02440">
    <property type="entry name" value="AdoMet_MTases"/>
    <property type="match status" value="1"/>
</dbReference>
<feature type="binding site" evidence="4">
    <location>
        <position position="62"/>
    </location>
    <ligand>
        <name>S-adenosyl-L-methionine</name>
        <dbReference type="ChEBI" id="CHEBI:59789"/>
    </ligand>
</feature>
<evidence type="ECO:0000256" key="2">
    <source>
        <dbReference type="ARBA" id="ARBA00022679"/>
    </source>
</evidence>
<feature type="binding site" evidence="4">
    <location>
        <position position="127"/>
    </location>
    <ligand>
        <name>S-adenosyl-L-methionine</name>
        <dbReference type="ChEBI" id="CHEBI:59789"/>
    </ligand>
</feature>
<dbReference type="SUPFAM" id="SSF53335">
    <property type="entry name" value="S-adenosyl-L-methionine-dependent methyltransferases"/>
    <property type="match status" value="1"/>
</dbReference>
<keyword evidence="2 4" id="KW-0808">Transferase</keyword>
<organism evidence="5 6">
    <name type="scientific">Candidatus Frankia alpina</name>
    <dbReference type="NCBI Taxonomy" id="2699483"/>
    <lineage>
        <taxon>Bacteria</taxon>
        <taxon>Bacillati</taxon>
        <taxon>Actinomycetota</taxon>
        <taxon>Actinomycetes</taxon>
        <taxon>Frankiales</taxon>
        <taxon>Frankiaceae</taxon>
        <taxon>Frankia</taxon>
    </lineage>
</organism>
<keyword evidence="3 4" id="KW-0949">S-adenosyl-L-methionine</keyword>
<dbReference type="HAMAP" id="MF_01813">
    <property type="entry name" value="MenG_UbiE_methyltr"/>
    <property type="match status" value="1"/>
</dbReference>
<evidence type="ECO:0000256" key="4">
    <source>
        <dbReference type="HAMAP-Rule" id="MF_01813"/>
    </source>
</evidence>
<dbReference type="InterPro" id="IPR023576">
    <property type="entry name" value="UbiE/COQ5_MeTrFase_CS"/>
</dbReference>
<dbReference type="PROSITE" id="PS01183">
    <property type="entry name" value="UBIE_1"/>
    <property type="match status" value="1"/>
</dbReference>
<name>A0A4S5ERH6_9ACTN</name>
<dbReference type="GO" id="GO:0009234">
    <property type="term" value="P:menaquinone biosynthetic process"/>
    <property type="evidence" value="ECO:0007669"/>
    <property type="project" value="UniProtKB-UniRule"/>
</dbReference>
<dbReference type="UniPathway" id="UPA00079">
    <property type="reaction ID" value="UER00169"/>
</dbReference>
<dbReference type="EC" id="2.1.1.163" evidence="4"/>
<reference evidence="5 6" key="1">
    <citation type="submission" date="2019-04" db="EMBL/GenBank/DDBJ databases">
        <title>Draft genome sequences for three unisolated Alnus-infective Frankia Sp+ strains, AgTrS, AiOr and AvVan, the first sequenced Frankia strains able to sporulate in-planta.</title>
        <authorList>
            <person name="Bethencourt L."/>
            <person name="Vautrin F."/>
            <person name="Taib N."/>
            <person name="Dubost A."/>
            <person name="Castro-Garcia L."/>
            <person name="Imbaud O."/>
            <person name="Abrouk D."/>
            <person name="Fournier P."/>
            <person name="Briolay J."/>
            <person name="Nguyen A."/>
            <person name="Normand P."/>
            <person name="Fernandez M.P."/>
            <person name="Brochier-Armanet C."/>
            <person name="Herrera-Belaroussi A."/>
        </authorList>
    </citation>
    <scope>NUCLEOTIDE SEQUENCE [LARGE SCALE GENOMIC DNA]</scope>
    <source>
        <strain evidence="5 6">AvVan</strain>
    </source>
</reference>
<evidence type="ECO:0000256" key="3">
    <source>
        <dbReference type="ARBA" id="ARBA00022691"/>
    </source>
</evidence>
<dbReference type="InterPro" id="IPR029063">
    <property type="entry name" value="SAM-dependent_MTases_sf"/>
</dbReference>
<feature type="binding site" evidence="4">
    <location>
        <position position="80"/>
    </location>
    <ligand>
        <name>S-adenosyl-L-methionine</name>
        <dbReference type="ChEBI" id="CHEBI:59789"/>
    </ligand>
</feature>
<dbReference type="OrthoDB" id="9808140at2"/>
<dbReference type="AlphaFoldDB" id="A0A4S5ERH6"/>
<dbReference type="PROSITE" id="PS01184">
    <property type="entry name" value="UBIE_2"/>
    <property type="match status" value="1"/>
</dbReference>
<dbReference type="PANTHER" id="PTHR43591:SF24">
    <property type="entry name" value="2-METHOXY-6-POLYPRENYL-1,4-BENZOQUINOL METHYLASE, MITOCHONDRIAL"/>
    <property type="match status" value="1"/>
</dbReference>
<dbReference type="EMBL" id="SSXH01000132">
    <property type="protein sequence ID" value="THJ75047.1"/>
    <property type="molecule type" value="Genomic_DNA"/>
</dbReference>
<keyword evidence="4" id="KW-0474">Menaquinone biosynthesis</keyword>
<dbReference type="GO" id="GO:0043770">
    <property type="term" value="F:demethylmenaquinone methyltransferase activity"/>
    <property type="evidence" value="ECO:0007669"/>
    <property type="project" value="UniProtKB-UniRule"/>
</dbReference>
<accession>A0A4S5ERH6</accession>
<dbReference type="Pfam" id="PF01209">
    <property type="entry name" value="Ubie_methyltran"/>
    <property type="match status" value="1"/>
</dbReference>
<evidence type="ECO:0000256" key="1">
    <source>
        <dbReference type="ARBA" id="ARBA00022603"/>
    </source>
</evidence>
<dbReference type="Gene3D" id="3.40.50.150">
    <property type="entry name" value="Vaccinia Virus protein VP39"/>
    <property type="match status" value="1"/>
</dbReference>
<dbReference type="GO" id="GO:0032259">
    <property type="term" value="P:methylation"/>
    <property type="evidence" value="ECO:0007669"/>
    <property type="project" value="UniProtKB-KW"/>
</dbReference>
<comment type="function">
    <text evidence="4">Methyltransferase required for the conversion of demethylmenaquinol (DMKH2) to menaquinol (MKH2).</text>
</comment>
<evidence type="ECO:0000313" key="5">
    <source>
        <dbReference type="EMBL" id="THJ75047.1"/>
    </source>
</evidence>
<keyword evidence="1 4" id="KW-0489">Methyltransferase</keyword>
<comment type="catalytic activity">
    <reaction evidence="4">
        <text>a 2-demethylmenaquinol + S-adenosyl-L-methionine = a menaquinol + S-adenosyl-L-homocysteine + H(+)</text>
        <dbReference type="Rhea" id="RHEA:42640"/>
        <dbReference type="Rhea" id="RHEA-COMP:9539"/>
        <dbReference type="Rhea" id="RHEA-COMP:9563"/>
        <dbReference type="ChEBI" id="CHEBI:15378"/>
        <dbReference type="ChEBI" id="CHEBI:18151"/>
        <dbReference type="ChEBI" id="CHEBI:55437"/>
        <dbReference type="ChEBI" id="CHEBI:57856"/>
        <dbReference type="ChEBI" id="CHEBI:59789"/>
        <dbReference type="EC" id="2.1.1.163"/>
    </reaction>
</comment>
<dbReference type="NCBIfam" id="TIGR01934">
    <property type="entry name" value="MenG_MenH_UbiE"/>
    <property type="match status" value="1"/>
</dbReference>
<comment type="pathway">
    <text evidence="4">Quinol/quinone metabolism; menaquinone biosynthesis; menaquinol from 1,4-dihydroxy-2-naphthoate: step 2/2.</text>
</comment>
<dbReference type="PROSITE" id="PS51608">
    <property type="entry name" value="SAM_MT_UBIE"/>
    <property type="match status" value="1"/>
</dbReference>
<proteinExistence type="inferred from homology"/>
<evidence type="ECO:0000313" key="6">
    <source>
        <dbReference type="Proteomes" id="UP000305282"/>
    </source>
</evidence>
<gene>
    <name evidence="4" type="primary">menG</name>
    <name evidence="5" type="ORF">E7Y31_07810</name>
</gene>
<dbReference type="PANTHER" id="PTHR43591">
    <property type="entry name" value="METHYLTRANSFERASE"/>
    <property type="match status" value="1"/>
</dbReference>